<dbReference type="InterPro" id="IPR039793">
    <property type="entry name" value="UROS/Hem4"/>
</dbReference>
<dbReference type="PATRIC" id="fig|907239.3.peg.1226"/>
<accession>E8QT56</accession>
<comment type="pathway">
    <text evidence="1 9">Porphyrin-containing compound metabolism; protoporphyrin-IX biosynthesis; coproporphyrinogen-III from 5-aminolevulinate: step 3/4.</text>
</comment>
<proteinExistence type="inferred from homology"/>
<name>E8QT56_HELPW</name>
<organism evidence="11 12">
    <name type="scientific">Helicobacter pylori (strain SouthAfrica7)</name>
    <dbReference type="NCBI Taxonomy" id="907239"/>
    <lineage>
        <taxon>Bacteria</taxon>
        <taxon>Pseudomonadati</taxon>
        <taxon>Campylobacterota</taxon>
        <taxon>Epsilonproteobacteria</taxon>
        <taxon>Campylobacterales</taxon>
        <taxon>Helicobacteraceae</taxon>
        <taxon>Helicobacter</taxon>
    </lineage>
</organism>
<gene>
    <name evidence="11" type="primary">hemD</name>
    <name evidence="11" type="ordered locus">HPSA_06010</name>
</gene>
<dbReference type="CDD" id="cd06578">
    <property type="entry name" value="HemD"/>
    <property type="match status" value="1"/>
</dbReference>
<dbReference type="eggNOG" id="COG1587">
    <property type="taxonomic scope" value="Bacteria"/>
</dbReference>
<evidence type="ECO:0000256" key="7">
    <source>
        <dbReference type="ARBA" id="ARBA00040167"/>
    </source>
</evidence>
<comment type="function">
    <text evidence="6 9">Catalyzes cyclization of the linear tetrapyrrole, hydroxymethylbilane, to the macrocyclic uroporphyrinogen III.</text>
</comment>
<sequence>MREIVWVHSQRMAPYKTLILNELCYYPLELDLTPFNALIFTSKNAVFSLLETLKHSPKLKMLQNIPSYALSEPTAKILQDHYFKTAFIGKKAHGKEFAKEIIPLLEEKSALYLRAKDIVSSLDAILLEHGINLKQAVVYENKLKHLTLSEQNALKPKEKSILIFTAISHAKAFLHYFEFLKNYTAISIGNTTASYLKERGIQSYIAKKPSLEACLNLALSLKVD</sequence>
<dbReference type="HOGENOM" id="CLU_080916_0_0_7"/>
<evidence type="ECO:0000256" key="3">
    <source>
        <dbReference type="ARBA" id="ARBA00013109"/>
    </source>
</evidence>
<dbReference type="RefSeq" id="WP_001207085.1">
    <property type="nucleotide sequence ID" value="NC_017361.1"/>
</dbReference>
<keyword evidence="4 9" id="KW-0456">Lyase</keyword>
<comment type="similarity">
    <text evidence="2 9">Belongs to the uroporphyrinogen-III synthase family.</text>
</comment>
<evidence type="ECO:0000256" key="2">
    <source>
        <dbReference type="ARBA" id="ARBA00008133"/>
    </source>
</evidence>
<evidence type="ECO:0000313" key="11">
    <source>
        <dbReference type="EMBL" id="ADU85170.1"/>
    </source>
</evidence>
<feature type="domain" description="Tetrapyrrole biosynthesis uroporphyrinogen III synthase" evidence="10">
    <location>
        <begin position="32"/>
        <end position="215"/>
    </location>
</feature>
<reference evidence="12" key="1">
    <citation type="submission" date="2010-11" db="EMBL/GenBank/DDBJ databases">
        <title>Genome sequence of Helicobacter pylori strain SouthAfrica7.</title>
        <authorList>
            <person name="Kersulyte D."/>
            <person name="Segal I."/>
            <person name="Mistry R."/>
            <person name="Berg D.E."/>
        </authorList>
    </citation>
    <scope>NUCLEOTIDE SEQUENCE [LARGE SCALE GENOMIC DNA]</scope>
    <source>
        <strain evidence="12">SouthAfrica7</strain>
    </source>
</reference>
<evidence type="ECO:0000256" key="8">
    <source>
        <dbReference type="ARBA" id="ARBA00048617"/>
    </source>
</evidence>
<dbReference type="SUPFAM" id="SSF69618">
    <property type="entry name" value="HemD-like"/>
    <property type="match status" value="1"/>
</dbReference>
<dbReference type="EC" id="4.2.1.75" evidence="3 9"/>
<dbReference type="Gene3D" id="3.40.50.10090">
    <property type="match status" value="2"/>
</dbReference>
<dbReference type="GO" id="GO:0004852">
    <property type="term" value="F:uroporphyrinogen-III synthase activity"/>
    <property type="evidence" value="ECO:0007669"/>
    <property type="project" value="UniProtKB-UniRule"/>
</dbReference>
<reference evidence="11 12" key="2">
    <citation type="journal article" date="2013" name="Genome Announc.">
        <title>Genome Sequences of Three hpAfrica2 Strains of Helicobacter pylori.</title>
        <authorList>
            <person name="Duncan S.S."/>
            <person name="Bertoli M.T."/>
            <person name="Kersulyte D."/>
            <person name="Valk P.L."/>
            <person name="Tamma S."/>
            <person name="Segal I."/>
            <person name="McClain M.S."/>
            <person name="Cover T.L."/>
            <person name="Berg D.E."/>
        </authorList>
    </citation>
    <scope>NUCLEOTIDE SEQUENCE [LARGE SCALE GENOMIC DNA]</scope>
    <source>
        <strain evidence="11 12">SouthAfrica7</strain>
    </source>
</reference>
<evidence type="ECO:0000256" key="5">
    <source>
        <dbReference type="ARBA" id="ARBA00023244"/>
    </source>
</evidence>
<evidence type="ECO:0000256" key="4">
    <source>
        <dbReference type="ARBA" id="ARBA00023239"/>
    </source>
</evidence>
<dbReference type="OrthoDB" id="5328023at2"/>
<dbReference type="PANTHER" id="PTHR38042:SF1">
    <property type="entry name" value="UROPORPHYRINOGEN-III SYNTHASE, CHLOROPLASTIC"/>
    <property type="match status" value="1"/>
</dbReference>
<dbReference type="Pfam" id="PF02602">
    <property type="entry name" value="HEM4"/>
    <property type="match status" value="1"/>
</dbReference>
<evidence type="ECO:0000256" key="1">
    <source>
        <dbReference type="ARBA" id="ARBA00004772"/>
    </source>
</evidence>
<dbReference type="Proteomes" id="UP000007467">
    <property type="component" value="Chromosome"/>
</dbReference>
<dbReference type="GO" id="GO:0006780">
    <property type="term" value="P:uroporphyrinogen III biosynthetic process"/>
    <property type="evidence" value="ECO:0007669"/>
    <property type="project" value="UniProtKB-UniRule"/>
</dbReference>
<evidence type="ECO:0000256" key="6">
    <source>
        <dbReference type="ARBA" id="ARBA00037589"/>
    </source>
</evidence>
<evidence type="ECO:0000313" key="12">
    <source>
        <dbReference type="Proteomes" id="UP000007467"/>
    </source>
</evidence>
<evidence type="ECO:0000256" key="9">
    <source>
        <dbReference type="RuleBase" id="RU366031"/>
    </source>
</evidence>
<dbReference type="EMBL" id="CP002336">
    <property type="protein sequence ID" value="ADU85170.1"/>
    <property type="molecule type" value="Genomic_DNA"/>
</dbReference>
<dbReference type="InterPro" id="IPR003754">
    <property type="entry name" value="4pyrrol_synth_uPrphyn_synth"/>
</dbReference>
<dbReference type="PANTHER" id="PTHR38042">
    <property type="entry name" value="UROPORPHYRINOGEN-III SYNTHASE, CHLOROPLASTIC"/>
    <property type="match status" value="1"/>
</dbReference>
<dbReference type="AlphaFoldDB" id="E8QT56"/>
<dbReference type="NCBIfam" id="NF004589">
    <property type="entry name" value="PRK05928.3-1"/>
    <property type="match status" value="1"/>
</dbReference>
<dbReference type="KEGG" id="hes:HPSA_06010"/>
<keyword evidence="5 9" id="KW-0627">Porphyrin biosynthesis</keyword>
<dbReference type="UniPathway" id="UPA00251">
    <property type="reaction ID" value="UER00320"/>
</dbReference>
<protein>
    <recommendedName>
        <fullName evidence="7 9">Uroporphyrinogen-III synthase</fullName>
        <ecNumber evidence="3 9">4.2.1.75</ecNumber>
    </recommendedName>
</protein>
<dbReference type="GO" id="GO:0006782">
    <property type="term" value="P:protoporphyrinogen IX biosynthetic process"/>
    <property type="evidence" value="ECO:0007669"/>
    <property type="project" value="UniProtKB-UniRule"/>
</dbReference>
<comment type="catalytic activity">
    <reaction evidence="8 9">
        <text>hydroxymethylbilane = uroporphyrinogen III + H2O</text>
        <dbReference type="Rhea" id="RHEA:18965"/>
        <dbReference type="ChEBI" id="CHEBI:15377"/>
        <dbReference type="ChEBI" id="CHEBI:57308"/>
        <dbReference type="ChEBI" id="CHEBI:57845"/>
        <dbReference type="EC" id="4.2.1.75"/>
    </reaction>
</comment>
<evidence type="ECO:0000259" key="10">
    <source>
        <dbReference type="Pfam" id="PF02602"/>
    </source>
</evidence>
<dbReference type="InterPro" id="IPR036108">
    <property type="entry name" value="4pyrrol_syn_uPrphyn_synt_sf"/>
</dbReference>